<keyword evidence="11" id="KW-0585">Phenylalanine catabolism</keyword>
<evidence type="ECO:0000259" key="16">
    <source>
        <dbReference type="Pfam" id="PF00155"/>
    </source>
</evidence>
<comment type="caution">
    <text evidence="17">The sequence shown here is derived from an EMBL/GenBank/DDBJ whole genome shotgun (WGS) entry which is preliminary data.</text>
</comment>
<comment type="pathway">
    <text evidence="2">Amino-acid degradation; L-phenylalanine degradation; acetoacetate and fumarate from L-phenylalanine: step 2/6.</text>
</comment>
<dbReference type="GO" id="GO:0006572">
    <property type="term" value="P:L-tyrosine catabolic process"/>
    <property type="evidence" value="ECO:0007669"/>
    <property type="project" value="UniProtKB-KW"/>
</dbReference>
<evidence type="ECO:0000256" key="14">
    <source>
        <dbReference type="PIRNR" id="PIRNR000517"/>
    </source>
</evidence>
<evidence type="ECO:0000256" key="13">
    <source>
        <dbReference type="ARBA" id="ARBA00047798"/>
    </source>
</evidence>
<dbReference type="GO" id="GO:0004838">
    <property type="term" value="F:L-tyrosine-2-oxoglutarate transaminase activity"/>
    <property type="evidence" value="ECO:0007669"/>
    <property type="project" value="InterPro"/>
</dbReference>
<dbReference type="NCBIfam" id="TIGR01264">
    <property type="entry name" value="tyr_amTase_E"/>
    <property type="match status" value="1"/>
</dbReference>
<dbReference type="PRINTS" id="PR00753">
    <property type="entry name" value="ACCSYNTHASE"/>
</dbReference>
<dbReference type="PANTHER" id="PTHR45744:SF2">
    <property type="entry name" value="TYROSINE AMINOTRANSFERASE"/>
    <property type="match status" value="1"/>
</dbReference>
<comment type="catalytic activity">
    <reaction evidence="13">
        <text>L-tyrosine + 2-oxoglutarate = 3-(4-hydroxyphenyl)pyruvate + L-glutamate</text>
        <dbReference type="Rhea" id="RHEA:15093"/>
        <dbReference type="ChEBI" id="CHEBI:16810"/>
        <dbReference type="ChEBI" id="CHEBI:29985"/>
        <dbReference type="ChEBI" id="CHEBI:36242"/>
        <dbReference type="ChEBI" id="CHEBI:58315"/>
        <dbReference type="EC" id="2.6.1.5"/>
    </reaction>
</comment>
<dbReference type="InterPro" id="IPR004839">
    <property type="entry name" value="Aminotransferase_I/II_large"/>
</dbReference>
<reference evidence="17 18" key="1">
    <citation type="submission" date="2023-11" db="EMBL/GenBank/DDBJ databases">
        <title>Dfirmibasis_genome.</title>
        <authorList>
            <person name="Edelbroek B."/>
            <person name="Kjellin J."/>
            <person name="Jerlstrom-Hultqvist J."/>
            <person name="Soderbom F."/>
        </authorList>
    </citation>
    <scope>NUCLEOTIDE SEQUENCE [LARGE SCALE GENOMIC DNA]</scope>
    <source>
        <strain evidence="17 18">TNS-C-14</strain>
    </source>
</reference>
<keyword evidence="9" id="KW-0828">Tyrosine catabolism</keyword>
<dbReference type="SUPFAM" id="SSF53383">
    <property type="entry name" value="PLP-dependent transferases"/>
    <property type="match status" value="1"/>
</dbReference>
<evidence type="ECO:0000256" key="2">
    <source>
        <dbReference type="ARBA" id="ARBA00005203"/>
    </source>
</evidence>
<keyword evidence="10 14" id="KW-0663">Pyridoxal phosphate</keyword>
<protein>
    <recommendedName>
        <fullName evidence="6">Tyrosine aminotransferase</fullName>
        <ecNumber evidence="5">2.6.1.5</ecNumber>
    </recommendedName>
    <alternativeName>
        <fullName evidence="12">L-tyrosine:2-oxoglutarate aminotransferase</fullName>
    </alternativeName>
</protein>
<feature type="domain" description="Aminotransferase class I/classII large" evidence="16">
    <location>
        <begin position="40"/>
        <end position="404"/>
    </location>
</feature>
<dbReference type="EC" id="2.6.1.5" evidence="5"/>
<evidence type="ECO:0000256" key="5">
    <source>
        <dbReference type="ARBA" id="ARBA00012749"/>
    </source>
</evidence>
<evidence type="ECO:0000313" key="18">
    <source>
        <dbReference type="Proteomes" id="UP001344447"/>
    </source>
</evidence>
<sequence>METPQRKWNVESSSSSKNAVNPIRRIVDKGGFKPNPNKSTISLSIGDPCVFGNLNILDYANDLLIENIKSCKFNGYPPSTGYEFAREAVAKYVETPTSKLTSKDIIIASGASGAIELAIGVLLNEGDNILVPKPGFPLYECTSKTKFINVKHYNLLEKQDFKVDLEHLKSLIDDRTKAILVNNPSNPCGIVYSKQHLLDIIEVAREYCLPIIADEIYCDLTFGEHKFYPMASLTDKVPILSIGGIAKRFLVPGWRLGWVAIHDRDNIFLNGRVIEGLVSLSQVVLGSNSLIQSILPKLLDSQNTQVIEWCSKITKTLESHSKLTVDMLSKAHGLKPVHSSGTMYQMIEIDCSKYEDIADDNEFVGKLLEEQSVFLLQGTVFSLPNFFRIVFCAPIEKLTEAYERMIEFCEAHKKK</sequence>
<dbReference type="FunFam" id="3.40.640.10:FF:000048">
    <property type="entry name" value="tyrosine aminotransferase"/>
    <property type="match status" value="1"/>
</dbReference>
<dbReference type="PIRSF" id="PIRSF000517">
    <property type="entry name" value="Tyr_transaminase"/>
    <property type="match status" value="1"/>
</dbReference>
<dbReference type="Gene3D" id="3.90.1150.10">
    <property type="entry name" value="Aspartate Aminotransferase, domain 1"/>
    <property type="match status" value="1"/>
</dbReference>
<dbReference type="InterPro" id="IPR004838">
    <property type="entry name" value="NHTrfase_class1_PyrdxlP-BS"/>
</dbReference>
<dbReference type="InterPro" id="IPR015421">
    <property type="entry name" value="PyrdxlP-dep_Trfase_major"/>
</dbReference>
<dbReference type="InterPro" id="IPR015424">
    <property type="entry name" value="PyrdxlP-dep_Trfase"/>
</dbReference>
<evidence type="ECO:0000256" key="11">
    <source>
        <dbReference type="ARBA" id="ARBA00023232"/>
    </source>
</evidence>
<dbReference type="Pfam" id="PF00155">
    <property type="entry name" value="Aminotran_1_2"/>
    <property type="match status" value="1"/>
</dbReference>
<keyword evidence="8" id="KW-0808">Transferase</keyword>
<dbReference type="EMBL" id="JAVFKY010000003">
    <property type="protein sequence ID" value="KAK5578447.1"/>
    <property type="molecule type" value="Genomic_DNA"/>
</dbReference>
<evidence type="ECO:0000256" key="7">
    <source>
        <dbReference type="ARBA" id="ARBA00022576"/>
    </source>
</evidence>
<name>A0AAN7TQI7_9MYCE</name>
<keyword evidence="7" id="KW-0032">Aminotransferase</keyword>
<dbReference type="PROSITE" id="PS00105">
    <property type="entry name" value="AA_TRANSFER_CLASS_1"/>
    <property type="match status" value="1"/>
</dbReference>
<dbReference type="InterPro" id="IPR005957">
    <property type="entry name" value="Tyrosine_aminoTrfase"/>
</dbReference>
<feature type="modified residue" description="N6-(pyridoxal phosphate)lysine" evidence="15">
    <location>
        <position position="247"/>
    </location>
</feature>
<gene>
    <name evidence="17" type="ORF">RB653_008118</name>
</gene>
<evidence type="ECO:0000313" key="17">
    <source>
        <dbReference type="EMBL" id="KAK5578447.1"/>
    </source>
</evidence>
<dbReference type="AlphaFoldDB" id="A0AAN7TQI7"/>
<dbReference type="GO" id="GO:0030170">
    <property type="term" value="F:pyridoxal phosphate binding"/>
    <property type="evidence" value="ECO:0007669"/>
    <property type="project" value="InterPro"/>
</dbReference>
<evidence type="ECO:0000256" key="12">
    <source>
        <dbReference type="ARBA" id="ARBA00031696"/>
    </source>
</evidence>
<dbReference type="InterPro" id="IPR015422">
    <property type="entry name" value="PyrdxlP-dep_Trfase_small"/>
</dbReference>
<proteinExistence type="inferred from homology"/>
<comment type="cofactor">
    <cofactor evidence="1 14 15">
        <name>pyridoxal 5'-phosphate</name>
        <dbReference type="ChEBI" id="CHEBI:597326"/>
    </cofactor>
</comment>
<accession>A0AAN7TQI7</accession>
<evidence type="ECO:0000256" key="10">
    <source>
        <dbReference type="ARBA" id="ARBA00022898"/>
    </source>
</evidence>
<keyword evidence="18" id="KW-1185">Reference proteome</keyword>
<dbReference type="PANTHER" id="PTHR45744">
    <property type="entry name" value="TYROSINE AMINOTRANSFERASE"/>
    <property type="match status" value="1"/>
</dbReference>
<organism evidence="17 18">
    <name type="scientific">Dictyostelium firmibasis</name>
    <dbReference type="NCBI Taxonomy" id="79012"/>
    <lineage>
        <taxon>Eukaryota</taxon>
        <taxon>Amoebozoa</taxon>
        <taxon>Evosea</taxon>
        <taxon>Eumycetozoa</taxon>
        <taxon>Dictyostelia</taxon>
        <taxon>Dictyosteliales</taxon>
        <taxon>Dictyosteliaceae</taxon>
        <taxon>Dictyostelium</taxon>
    </lineage>
</organism>
<dbReference type="InterPro" id="IPR005958">
    <property type="entry name" value="TyrNic_aminoTrfase"/>
</dbReference>
<evidence type="ECO:0000256" key="4">
    <source>
        <dbReference type="ARBA" id="ARBA00011738"/>
    </source>
</evidence>
<dbReference type="Gene3D" id="3.40.640.10">
    <property type="entry name" value="Type I PLP-dependent aspartate aminotransferase-like (Major domain)"/>
    <property type="match status" value="1"/>
</dbReference>
<evidence type="ECO:0000256" key="3">
    <source>
        <dbReference type="ARBA" id="ARBA00007441"/>
    </source>
</evidence>
<evidence type="ECO:0000256" key="8">
    <source>
        <dbReference type="ARBA" id="ARBA00022679"/>
    </source>
</evidence>
<evidence type="ECO:0000256" key="6">
    <source>
        <dbReference type="ARBA" id="ARBA00015959"/>
    </source>
</evidence>
<dbReference type="GO" id="GO:0006559">
    <property type="term" value="P:L-phenylalanine catabolic process"/>
    <property type="evidence" value="ECO:0007669"/>
    <property type="project" value="UniProtKB-KW"/>
</dbReference>
<dbReference type="CDD" id="cd00609">
    <property type="entry name" value="AAT_like"/>
    <property type="match status" value="1"/>
</dbReference>
<comment type="similarity">
    <text evidence="3 14">Belongs to the class-I pyridoxal-phosphate-dependent aminotransferase family.</text>
</comment>
<evidence type="ECO:0000256" key="15">
    <source>
        <dbReference type="PIRSR" id="PIRSR000517-1"/>
    </source>
</evidence>
<evidence type="ECO:0000256" key="9">
    <source>
        <dbReference type="ARBA" id="ARBA00022878"/>
    </source>
</evidence>
<dbReference type="NCBIfam" id="TIGR01265">
    <property type="entry name" value="tyr_nico_aTase"/>
    <property type="match status" value="1"/>
</dbReference>
<dbReference type="Proteomes" id="UP001344447">
    <property type="component" value="Unassembled WGS sequence"/>
</dbReference>
<evidence type="ECO:0000256" key="1">
    <source>
        <dbReference type="ARBA" id="ARBA00001933"/>
    </source>
</evidence>
<comment type="subunit">
    <text evidence="4">Homodimer.</text>
</comment>